<dbReference type="PROSITE" id="PS50007">
    <property type="entry name" value="PIPLC_X_DOMAIN"/>
    <property type="match status" value="1"/>
</dbReference>
<dbReference type="PANTHER" id="PTHR46211">
    <property type="entry name" value="GLYCEROPHOSPHORYL DIESTER PHOSPHODIESTERASE"/>
    <property type="match status" value="1"/>
</dbReference>
<evidence type="ECO:0000313" key="2">
    <source>
        <dbReference type="EMBL" id="CCB89809.1"/>
    </source>
</evidence>
<feature type="domain" description="GP-PDE" evidence="1">
    <location>
        <begin position="1"/>
        <end position="219"/>
    </location>
</feature>
<accession>F8L5M7</accession>
<organism evidence="2 3">
    <name type="scientific">Simkania negevensis (strain ATCC VR-1471 / DSM 27360 / Z)</name>
    <dbReference type="NCBI Taxonomy" id="331113"/>
    <lineage>
        <taxon>Bacteria</taxon>
        <taxon>Pseudomonadati</taxon>
        <taxon>Chlamydiota</taxon>
        <taxon>Chlamydiia</taxon>
        <taxon>Parachlamydiales</taxon>
        <taxon>Simkaniaceae</taxon>
        <taxon>Simkania</taxon>
    </lineage>
</organism>
<dbReference type="CDD" id="cd08556">
    <property type="entry name" value="GDPD"/>
    <property type="match status" value="1"/>
</dbReference>
<dbReference type="PANTHER" id="PTHR46211:SF1">
    <property type="entry name" value="GLYCEROPHOSPHODIESTER PHOSPHODIESTERASE, CYTOPLASMIC"/>
    <property type="match status" value="1"/>
</dbReference>
<protein>
    <recommendedName>
        <fullName evidence="1">GP-PDE domain-containing protein</fullName>
    </recommendedName>
</protein>
<dbReference type="EMBL" id="FR872582">
    <property type="protein sequence ID" value="CCB89809.1"/>
    <property type="molecule type" value="Genomic_DNA"/>
</dbReference>
<keyword evidence="3" id="KW-1185">Reference proteome</keyword>
<dbReference type="KEGG" id="sng:SNE_A19320"/>
<dbReference type="PROSITE" id="PS51704">
    <property type="entry name" value="GP_PDE"/>
    <property type="match status" value="1"/>
</dbReference>
<name>F8L5M7_SIMNZ</name>
<dbReference type="AlphaFoldDB" id="F8L5M7"/>
<dbReference type="SUPFAM" id="SSF51695">
    <property type="entry name" value="PLC-like phosphodiesterases"/>
    <property type="match status" value="1"/>
</dbReference>
<dbReference type="OrthoDB" id="384721at2"/>
<dbReference type="Gene3D" id="3.20.20.190">
    <property type="entry name" value="Phosphatidylinositol (PI) phosphodiesterase"/>
    <property type="match status" value="1"/>
</dbReference>
<dbReference type="GO" id="GO:0006629">
    <property type="term" value="P:lipid metabolic process"/>
    <property type="evidence" value="ECO:0007669"/>
    <property type="project" value="InterPro"/>
</dbReference>
<dbReference type="InterPro" id="IPR017946">
    <property type="entry name" value="PLC-like_Pdiesterase_TIM-brl"/>
</dbReference>
<reference key="1">
    <citation type="journal article" date="2011" name="Mol. Biol. Evol.">
        <title>Unity in variety -- the pan-genome of the Chlamydiae.</title>
        <authorList>
            <person name="Collingro A."/>
            <person name="Tischler P."/>
            <person name="Weinmaier T."/>
            <person name="Penz T."/>
            <person name="Heinz E."/>
            <person name="Brunham R.C."/>
            <person name="Read T.D."/>
            <person name="Bavoil P.M."/>
            <person name="Sachse K."/>
            <person name="Kahane S."/>
            <person name="Friedman M.G."/>
            <person name="Rattei T."/>
            <person name="Myers G.S.A."/>
            <person name="Horn M."/>
        </authorList>
    </citation>
    <scope>NUCLEOTIDE SEQUENCE</scope>
    <source>
        <strain>Z</strain>
    </source>
</reference>
<dbReference type="eggNOG" id="COG0584">
    <property type="taxonomic scope" value="Bacteria"/>
</dbReference>
<dbReference type="HOGENOM" id="CLU_030006_3_5_0"/>
<reference evidence="2 3" key="2">
    <citation type="journal article" date="2011" name="Mol. Biol. Evol.">
        <title>Unity in variety--the pan-genome of the Chlamydiae.</title>
        <authorList>
            <person name="Collingro A."/>
            <person name="Tischler P."/>
            <person name="Weinmaier T."/>
            <person name="Penz T."/>
            <person name="Heinz E."/>
            <person name="Brunham R.C."/>
            <person name="Read T.D."/>
            <person name="Bavoil P.M."/>
            <person name="Sachse K."/>
            <person name="Kahane S."/>
            <person name="Friedman M.G."/>
            <person name="Rattei T."/>
            <person name="Myers G.S."/>
            <person name="Horn M."/>
        </authorList>
    </citation>
    <scope>NUCLEOTIDE SEQUENCE [LARGE SCALE GENOMIC DNA]</scope>
    <source>
        <strain evidence="3">ATCC VR-1471 / Z</strain>
    </source>
</reference>
<dbReference type="GO" id="GO:0008081">
    <property type="term" value="F:phosphoric diester hydrolase activity"/>
    <property type="evidence" value="ECO:0007669"/>
    <property type="project" value="InterPro"/>
</dbReference>
<dbReference type="InterPro" id="IPR030395">
    <property type="entry name" value="GP_PDE_dom"/>
</dbReference>
<dbReference type="Pfam" id="PF03009">
    <property type="entry name" value="GDPD"/>
    <property type="match status" value="1"/>
</dbReference>
<proteinExistence type="predicted"/>
<gene>
    <name evidence="2" type="ordered locus">SNE_A19320</name>
</gene>
<dbReference type="Proteomes" id="UP000000496">
    <property type="component" value="Chromosome gsn.131"/>
</dbReference>
<dbReference type="STRING" id="331113.SNE_A19320"/>
<evidence type="ECO:0000259" key="1">
    <source>
        <dbReference type="PROSITE" id="PS51704"/>
    </source>
</evidence>
<sequence>MKIIAHRGASMEAPENTLPAFKRAIELGSDYIECDIRLTKDKVPIVFHDDKINETLISELTFNEVKSQNENIPTLEELLSLKFNKTGLMIEIKKIDPLSDVEIIYDTVKKKKSPPDFYLGSIEIDIATYLHQLDPELPLIGIVELEEQLDEFLKLNPQVLAFHYPLLDPKRIASLHAKKIKVWAWTIDDPHFEMEGLDGIITNNVAHFLQTRSPESDAH</sequence>
<dbReference type="RefSeq" id="WP_013944275.1">
    <property type="nucleotide sequence ID" value="NC_015713.1"/>
</dbReference>
<evidence type="ECO:0000313" key="3">
    <source>
        <dbReference type="Proteomes" id="UP000000496"/>
    </source>
</evidence>